<keyword evidence="3" id="KW-0949">S-adenosyl-L-methionine</keyword>
<dbReference type="InterPro" id="IPR029063">
    <property type="entry name" value="SAM-dependent_MTases_sf"/>
</dbReference>
<evidence type="ECO:0000259" key="4">
    <source>
        <dbReference type="Pfam" id="PF13649"/>
    </source>
</evidence>
<proteinExistence type="predicted"/>
<feature type="domain" description="Methyltransferase" evidence="4">
    <location>
        <begin position="60"/>
        <end position="153"/>
    </location>
</feature>
<dbReference type="EMBL" id="JAVREO010000003">
    <property type="protein sequence ID" value="MDT0266117.1"/>
    <property type="molecule type" value="Genomic_DNA"/>
</dbReference>
<dbReference type="EC" id="2.1.1.-" evidence="5"/>
<evidence type="ECO:0000256" key="1">
    <source>
        <dbReference type="ARBA" id="ARBA00022603"/>
    </source>
</evidence>
<dbReference type="Pfam" id="PF13649">
    <property type="entry name" value="Methyltransf_25"/>
    <property type="match status" value="1"/>
</dbReference>
<dbReference type="GO" id="GO:0008168">
    <property type="term" value="F:methyltransferase activity"/>
    <property type="evidence" value="ECO:0007669"/>
    <property type="project" value="UniProtKB-KW"/>
</dbReference>
<dbReference type="RefSeq" id="WP_311666120.1">
    <property type="nucleotide sequence ID" value="NZ_JAVREO010000003.1"/>
</dbReference>
<dbReference type="SUPFAM" id="SSF53335">
    <property type="entry name" value="S-adenosyl-L-methionine-dependent methyltransferases"/>
    <property type="match status" value="1"/>
</dbReference>
<dbReference type="GO" id="GO:0032259">
    <property type="term" value="P:methylation"/>
    <property type="evidence" value="ECO:0007669"/>
    <property type="project" value="UniProtKB-KW"/>
</dbReference>
<evidence type="ECO:0000256" key="2">
    <source>
        <dbReference type="ARBA" id="ARBA00022679"/>
    </source>
</evidence>
<evidence type="ECO:0000313" key="6">
    <source>
        <dbReference type="Proteomes" id="UP001183410"/>
    </source>
</evidence>
<dbReference type="Proteomes" id="UP001183410">
    <property type="component" value="Unassembled WGS sequence"/>
</dbReference>
<evidence type="ECO:0000256" key="3">
    <source>
        <dbReference type="ARBA" id="ARBA00022691"/>
    </source>
</evidence>
<dbReference type="PANTHER" id="PTHR43464">
    <property type="entry name" value="METHYLTRANSFERASE"/>
    <property type="match status" value="1"/>
</dbReference>
<evidence type="ECO:0000313" key="5">
    <source>
        <dbReference type="EMBL" id="MDT0266117.1"/>
    </source>
</evidence>
<protein>
    <submittedName>
        <fullName evidence="5">Class I SAM-dependent methyltransferase</fullName>
        <ecNumber evidence="5">2.1.1.-</ecNumber>
    </submittedName>
</protein>
<comment type="caution">
    <text evidence="5">The sequence shown here is derived from an EMBL/GenBank/DDBJ whole genome shotgun (WGS) entry which is preliminary data.</text>
</comment>
<gene>
    <name evidence="5" type="ORF">RM844_07385</name>
</gene>
<name>A0ABU2JMB4_9ACTN</name>
<dbReference type="InterPro" id="IPR041698">
    <property type="entry name" value="Methyltransf_25"/>
</dbReference>
<keyword evidence="6" id="KW-1185">Reference proteome</keyword>
<accession>A0ABU2JMB4</accession>
<organism evidence="5 6">
    <name type="scientific">Streptomyces chisholmiae</name>
    <dbReference type="NCBI Taxonomy" id="3075540"/>
    <lineage>
        <taxon>Bacteria</taxon>
        <taxon>Bacillati</taxon>
        <taxon>Actinomycetota</taxon>
        <taxon>Actinomycetes</taxon>
        <taxon>Kitasatosporales</taxon>
        <taxon>Streptomycetaceae</taxon>
        <taxon>Streptomyces</taxon>
    </lineage>
</organism>
<keyword evidence="1 5" id="KW-0489">Methyltransferase</keyword>
<dbReference type="CDD" id="cd02440">
    <property type="entry name" value="AdoMet_MTases"/>
    <property type="match status" value="1"/>
</dbReference>
<keyword evidence="2 5" id="KW-0808">Transferase</keyword>
<dbReference type="Gene3D" id="3.40.50.150">
    <property type="entry name" value="Vaccinia Virus protein VP39"/>
    <property type="match status" value="1"/>
</dbReference>
<dbReference type="PANTHER" id="PTHR43464:SF19">
    <property type="entry name" value="UBIQUINONE BIOSYNTHESIS O-METHYLTRANSFERASE, MITOCHONDRIAL"/>
    <property type="match status" value="1"/>
</dbReference>
<reference evidence="6" key="1">
    <citation type="submission" date="2023-07" db="EMBL/GenBank/DDBJ databases">
        <title>30 novel species of actinomycetes from the DSMZ collection.</title>
        <authorList>
            <person name="Nouioui I."/>
        </authorList>
    </citation>
    <scope>NUCLEOTIDE SEQUENCE [LARGE SCALE GENOMIC DNA]</scope>
    <source>
        <strain evidence="6">DSM 44915</strain>
    </source>
</reference>
<sequence length="247" mass="26743">MTATSDPVDFTPTVERFEALYRGESPLGTATGDPRPPWDIGGPQPVLVELADAGRITGSVLDAGCGTADNSLFLAGRGYEVTGFDASGTVVERARERAAALGLTVEFTVADATRLTGFDRRFDTVVDSALYHCLGDDQRQGYIDSLHRVSRPGARLHLICFSDAVRNPGSAVHYIGEAELRRVLADGWDLTELRAVTYQTALTRDHVERGATALGYQEADDWLGDFVGTDDQGRLLAPAWLVSAERR</sequence>